<reference evidence="2 3" key="1">
    <citation type="journal article" date="2023" name="Plants (Basel)">
        <title>Bridging the Gap: Combining Genomics and Transcriptomics Approaches to Understand Stylosanthes scabra, an Orphan Legume from the Brazilian Caatinga.</title>
        <authorList>
            <person name="Ferreira-Neto J.R.C."/>
            <person name="da Silva M.D."/>
            <person name="Binneck E."/>
            <person name="de Melo N.F."/>
            <person name="da Silva R.H."/>
            <person name="de Melo A.L.T.M."/>
            <person name="Pandolfi V."/>
            <person name="Bustamante F.O."/>
            <person name="Brasileiro-Vidal A.C."/>
            <person name="Benko-Iseppon A.M."/>
        </authorList>
    </citation>
    <scope>NUCLEOTIDE SEQUENCE [LARGE SCALE GENOMIC DNA]</scope>
    <source>
        <tissue evidence="2">Leaves</tissue>
    </source>
</reference>
<evidence type="ECO:0000256" key="1">
    <source>
        <dbReference type="SAM" id="MobiDB-lite"/>
    </source>
</evidence>
<accession>A0ABU6T813</accession>
<feature type="compositionally biased region" description="Polar residues" evidence="1">
    <location>
        <begin position="77"/>
        <end position="87"/>
    </location>
</feature>
<feature type="compositionally biased region" description="Acidic residues" evidence="1">
    <location>
        <begin position="104"/>
        <end position="123"/>
    </location>
</feature>
<feature type="region of interest" description="Disordered" evidence="1">
    <location>
        <begin position="39"/>
        <end position="146"/>
    </location>
</feature>
<protein>
    <submittedName>
        <fullName evidence="2">Uncharacterized protein</fullName>
    </submittedName>
</protein>
<dbReference type="EMBL" id="JASCZI010090651">
    <property type="protein sequence ID" value="MED6144068.1"/>
    <property type="molecule type" value="Genomic_DNA"/>
</dbReference>
<name>A0ABU6T813_9FABA</name>
<dbReference type="Proteomes" id="UP001341840">
    <property type="component" value="Unassembled WGS sequence"/>
</dbReference>
<organism evidence="2 3">
    <name type="scientific">Stylosanthes scabra</name>
    <dbReference type="NCBI Taxonomy" id="79078"/>
    <lineage>
        <taxon>Eukaryota</taxon>
        <taxon>Viridiplantae</taxon>
        <taxon>Streptophyta</taxon>
        <taxon>Embryophyta</taxon>
        <taxon>Tracheophyta</taxon>
        <taxon>Spermatophyta</taxon>
        <taxon>Magnoliopsida</taxon>
        <taxon>eudicotyledons</taxon>
        <taxon>Gunneridae</taxon>
        <taxon>Pentapetalae</taxon>
        <taxon>rosids</taxon>
        <taxon>fabids</taxon>
        <taxon>Fabales</taxon>
        <taxon>Fabaceae</taxon>
        <taxon>Papilionoideae</taxon>
        <taxon>50 kb inversion clade</taxon>
        <taxon>dalbergioids sensu lato</taxon>
        <taxon>Dalbergieae</taxon>
        <taxon>Pterocarpus clade</taxon>
        <taxon>Stylosanthes</taxon>
    </lineage>
</organism>
<gene>
    <name evidence="2" type="ORF">PIB30_012155</name>
</gene>
<comment type="caution">
    <text evidence="2">The sequence shown here is derived from an EMBL/GenBank/DDBJ whole genome shotgun (WGS) entry which is preliminary data.</text>
</comment>
<keyword evidence="3" id="KW-1185">Reference proteome</keyword>
<sequence length="170" mass="18899">MLAACSVMPSGQRDSYYQENGNVLESNARYETQFQAKVSNARNRTGSRRNVRSRGPFSGSEDDELYLDTEKRAIHSNFKSGHSYSANQKRKGRGPTKKLSFGSDSDEDDANAGLFSDDDDGLEDVYSSRKNKGNKRDFSRPNKGTRCVGVSNGSMLLIEATQLEARSDMF</sequence>
<evidence type="ECO:0000313" key="3">
    <source>
        <dbReference type="Proteomes" id="UP001341840"/>
    </source>
</evidence>
<proteinExistence type="predicted"/>
<evidence type="ECO:0000313" key="2">
    <source>
        <dbReference type="EMBL" id="MED6144068.1"/>
    </source>
</evidence>